<dbReference type="AlphaFoldDB" id="A0A4P1R7W3"/>
<dbReference type="EMBL" id="CM007369">
    <property type="protein sequence ID" value="OIW04328.1"/>
    <property type="molecule type" value="Genomic_DNA"/>
</dbReference>
<evidence type="ECO:0000313" key="2">
    <source>
        <dbReference type="Proteomes" id="UP000188354"/>
    </source>
</evidence>
<keyword evidence="2" id="KW-1185">Reference proteome</keyword>
<dbReference type="PANTHER" id="PTHR33168">
    <property type="entry name" value="STRESS INDUCED PROTEIN-RELATED"/>
    <property type="match status" value="1"/>
</dbReference>
<protein>
    <submittedName>
        <fullName evidence="1">Uncharacterized protein</fullName>
    </submittedName>
</protein>
<dbReference type="Proteomes" id="UP000188354">
    <property type="component" value="Chromosome LG09"/>
</dbReference>
<proteinExistence type="predicted"/>
<dbReference type="Gramene" id="OIW04328">
    <property type="protein sequence ID" value="OIW04328"/>
    <property type="gene ID" value="TanjilG_32520"/>
</dbReference>
<name>A0A4P1R7W3_LUPAN</name>
<accession>A0A4P1R7W3</accession>
<organism evidence="1 2">
    <name type="scientific">Lupinus angustifolius</name>
    <name type="common">Narrow-leaved blue lupine</name>
    <dbReference type="NCBI Taxonomy" id="3871"/>
    <lineage>
        <taxon>Eukaryota</taxon>
        <taxon>Viridiplantae</taxon>
        <taxon>Streptophyta</taxon>
        <taxon>Embryophyta</taxon>
        <taxon>Tracheophyta</taxon>
        <taxon>Spermatophyta</taxon>
        <taxon>Magnoliopsida</taxon>
        <taxon>eudicotyledons</taxon>
        <taxon>Gunneridae</taxon>
        <taxon>Pentapetalae</taxon>
        <taxon>rosids</taxon>
        <taxon>fabids</taxon>
        <taxon>Fabales</taxon>
        <taxon>Fabaceae</taxon>
        <taxon>Papilionoideae</taxon>
        <taxon>50 kb inversion clade</taxon>
        <taxon>genistoids sensu lato</taxon>
        <taxon>core genistoids</taxon>
        <taxon>Genisteae</taxon>
        <taxon>Lupinus</taxon>
    </lineage>
</organism>
<evidence type="ECO:0000313" key="1">
    <source>
        <dbReference type="EMBL" id="OIW04328.1"/>
    </source>
</evidence>
<reference evidence="1 2" key="1">
    <citation type="journal article" date="2017" name="Plant Biotechnol. J.">
        <title>A comprehensive draft genome sequence for lupin (Lupinus angustifolius), an emerging health food: insights into plant-microbe interactions and legume evolution.</title>
        <authorList>
            <person name="Hane J.K."/>
            <person name="Ming Y."/>
            <person name="Kamphuis L.G."/>
            <person name="Nelson M.N."/>
            <person name="Garg G."/>
            <person name="Atkins C.A."/>
            <person name="Bayer P.E."/>
            <person name="Bravo A."/>
            <person name="Bringans S."/>
            <person name="Cannon S."/>
            <person name="Edwards D."/>
            <person name="Foley R."/>
            <person name="Gao L.L."/>
            <person name="Harrison M.J."/>
            <person name="Huang W."/>
            <person name="Hurgobin B."/>
            <person name="Li S."/>
            <person name="Liu C.W."/>
            <person name="McGrath A."/>
            <person name="Morahan G."/>
            <person name="Murray J."/>
            <person name="Weller J."/>
            <person name="Jian J."/>
            <person name="Singh K.B."/>
        </authorList>
    </citation>
    <scope>NUCLEOTIDE SEQUENCE [LARGE SCALE GENOMIC DNA]</scope>
    <source>
        <strain evidence="2">cv. Tanjil</strain>
        <tissue evidence="1">Whole plant</tissue>
    </source>
</reference>
<sequence length="98" mass="11289">MEKNSSVKSTSHGGMFSCWGCLKLKLPWTKRRRSTYKPIGSYDPLSYAQNFDDGWDDDDEESARRGFTARQAFQLRMIEVASAYCCNDEKKKQVMCTV</sequence>
<gene>
    <name evidence="1" type="ORF">TanjilG_32520</name>
</gene>